<dbReference type="Proteomes" id="UP001189122">
    <property type="component" value="Unassembled WGS sequence"/>
</dbReference>
<accession>A0ABN7ECA7</accession>
<evidence type="ECO:0000313" key="1">
    <source>
        <dbReference type="EMBL" id="CAA6675543.1"/>
    </source>
</evidence>
<comment type="caution">
    <text evidence="1">The sequence shown here is derived from an EMBL/GenBank/DDBJ whole genome shotgun (WGS) entry which is preliminary data.</text>
</comment>
<dbReference type="EMBL" id="CACRZD030000353">
    <property type="protein sequence ID" value="CAA6675543.1"/>
    <property type="molecule type" value="Genomic_DNA"/>
</dbReference>
<keyword evidence="2" id="KW-1185">Reference proteome</keyword>
<evidence type="ECO:0000313" key="2">
    <source>
        <dbReference type="Proteomes" id="UP001189122"/>
    </source>
</evidence>
<name>A0ABN7ECA7_SPIIN</name>
<proteinExistence type="predicted"/>
<reference evidence="2" key="1">
    <citation type="journal article" date="2020" name="Sci. Rep.">
        <title>Chromosome-scale genome assembly for the duckweed Spirodela intermedia, integrating cytogenetic maps, PacBio and Oxford Nanopore libraries.</title>
        <authorList>
            <person name="Hoang P.T.N."/>
            <person name="Fiebig A."/>
            <person name="Novak P."/>
            <person name="Macas J."/>
            <person name="Cao H.X."/>
            <person name="Stepanenko A."/>
            <person name="Chen G."/>
            <person name="Borisjuk N."/>
            <person name="Scholz U."/>
            <person name="Schubert I."/>
        </authorList>
    </citation>
    <scope>NUCLEOTIDE SEQUENCE [LARGE SCALE GENOMIC DNA]</scope>
</reference>
<sequence length="163" mass="18357">MVSLAPSLMLSKTNYHVWAMWMEVFPDSHELWQTIVGENVPKKKDHLALSTIFGAVLEEMMSILDTKKTAKENWEILKATPSKFDALTLSLEQYDDLDKMSLDETIGLLSVHELRLNEHELREEEQTLLARALTSGARTSSDQGTYSGLQEVCSKQVTPSSIS</sequence>
<gene>
    <name evidence="1" type="ORF">SI7747_UN021885</name>
</gene>
<evidence type="ECO:0008006" key="3">
    <source>
        <dbReference type="Google" id="ProtNLM"/>
    </source>
</evidence>
<organism evidence="1 2">
    <name type="scientific">Spirodela intermedia</name>
    <name type="common">Intermediate duckweed</name>
    <dbReference type="NCBI Taxonomy" id="51605"/>
    <lineage>
        <taxon>Eukaryota</taxon>
        <taxon>Viridiplantae</taxon>
        <taxon>Streptophyta</taxon>
        <taxon>Embryophyta</taxon>
        <taxon>Tracheophyta</taxon>
        <taxon>Spermatophyta</taxon>
        <taxon>Magnoliopsida</taxon>
        <taxon>Liliopsida</taxon>
        <taxon>Araceae</taxon>
        <taxon>Lemnoideae</taxon>
        <taxon>Spirodela</taxon>
    </lineage>
</organism>
<protein>
    <recommendedName>
        <fullName evidence="3">DUF4219 domain-containing protein</fullName>
    </recommendedName>
</protein>